<dbReference type="PROSITE" id="PS51677">
    <property type="entry name" value="NODB"/>
    <property type="match status" value="1"/>
</dbReference>
<evidence type="ECO:0000313" key="12">
    <source>
        <dbReference type="Proteomes" id="UP000789831"/>
    </source>
</evidence>
<dbReference type="InterPro" id="IPR002509">
    <property type="entry name" value="NODB_dom"/>
</dbReference>
<feature type="region of interest" description="Disordered" evidence="8">
    <location>
        <begin position="56"/>
        <end position="103"/>
    </location>
</feature>
<dbReference type="GO" id="GO:0016810">
    <property type="term" value="F:hydrolase activity, acting on carbon-nitrogen (but not peptide) bonds"/>
    <property type="evidence" value="ECO:0007669"/>
    <property type="project" value="InterPro"/>
</dbReference>
<proteinExistence type="predicted"/>
<keyword evidence="5" id="KW-0378">Hydrolase</keyword>
<accession>A0A9N9A1Y4</accession>
<keyword evidence="3" id="KW-0479">Metal-binding</keyword>
<feature type="disulfide bond" evidence="7">
    <location>
        <begin position="36"/>
        <end position="50"/>
    </location>
</feature>
<dbReference type="GO" id="GO:0005975">
    <property type="term" value="P:carbohydrate metabolic process"/>
    <property type="evidence" value="ECO:0007669"/>
    <property type="project" value="InterPro"/>
</dbReference>
<dbReference type="PANTHER" id="PTHR46471">
    <property type="entry name" value="CHITIN DEACETYLASE"/>
    <property type="match status" value="1"/>
</dbReference>
<evidence type="ECO:0000256" key="5">
    <source>
        <dbReference type="ARBA" id="ARBA00022801"/>
    </source>
</evidence>
<evidence type="ECO:0000256" key="7">
    <source>
        <dbReference type="PROSITE-ProRule" id="PRU00261"/>
    </source>
</evidence>
<keyword evidence="2 7" id="KW-0147">Chitin-binding</keyword>
<evidence type="ECO:0000256" key="8">
    <source>
        <dbReference type="SAM" id="MobiDB-lite"/>
    </source>
</evidence>
<dbReference type="SUPFAM" id="SSF81995">
    <property type="entry name" value="beta-sandwich domain of Sec23/24"/>
    <property type="match status" value="1"/>
</dbReference>
<sequence length="474" mass="53233">MCLFLTTSTGNNMMAYAQECGRQNPSGTCNKAAGQCCSQWGHCGYGIEWCGKGRKQQSKKKRGKKKHGQKNPKPPKGKNSTKPTKTAGIVRSNDGGCGSSGGNEKCASGYCCSQYGYCGKGKGNYYLNYTIVIKDVSPTSETVVQKLLLHHQQKLQQPHPQQPHPQQPPPQQPHPHPQQPHPQQPPPQQPLPQQPLPQQPHPLPPPQLQLQLHLLLPLIIELLTFDDGPMTWTHELLDTLKEKKQKATFFVNGHNWGCIYDYVDILKRIHDEGHQLAAHTWSHPSMSKITNEEIKYQMITLEDTLRKTVGVVPKFMRPPYGDGAKDPRVLAQLGALGYKHVVTWDMDSGDSTGSTVDTSKKIITDALAANPAPAPHILISHDVKQLTSENLGSWEIDTVLKAGYELVTVGDCLGINESEWYKEITTPSTRDDTWNVTHNHTLWRRKEWDFKEVVTARRSNSWNREKGLLEFFFL</sequence>
<evidence type="ECO:0000313" key="11">
    <source>
        <dbReference type="EMBL" id="CAG8516222.1"/>
    </source>
</evidence>
<evidence type="ECO:0000256" key="4">
    <source>
        <dbReference type="ARBA" id="ARBA00022729"/>
    </source>
</evidence>
<gene>
    <name evidence="11" type="ORF">AGERDE_LOCUS4996</name>
</gene>
<dbReference type="PROSITE" id="PS50941">
    <property type="entry name" value="CHIT_BIND_I_2"/>
    <property type="match status" value="1"/>
</dbReference>
<dbReference type="GO" id="GO:0046872">
    <property type="term" value="F:metal ion binding"/>
    <property type="evidence" value="ECO:0007669"/>
    <property type="project" value="UniProtKB-KW"/>
</dbReference>
<comment type="cofactor">
    <cofactor evidence="1">
        <name>Co(2+)</name>
        <dbReference type="ChEBI" id="CHEBI:48828"/>
    </cofactor>
</comment>
<dbReference type="SUPFAM" id="SSF88713">
    <property type="entry name" value="Glycoside hydrolase/deacetylase"/>
    <property type="match status" value="1"/>
</dbReference>
<protein>
    <submittedName>
        <fullName evidence="11">5186_t:CDS:1</fullName>
    </submittedName>
</protein>
<keyword evidence="12" id="KW-1185">Reference proteome</keyword>
<keyword evidence="7" id="KW-1015">Disulfide bond</keyword>
<dbReference type="SMART" id="SM00270">
    <property type="entry name" value="ChtBD1"/>
    <property type="match status" value="2"/>
</dbReference>
<feature type="domain" description="Chitin-binding type-1" evidence="9">
    <location>
        <begin position="17"/>
        <end position="60"/>
    </location>
</feature>
<name>A0A9N9A1Y4_9GLOM</name>
<dbReference type="PANTHER" id="PTHR46471:SF2">
    <property type="entry name" value="CHITIN DEACETYLASE-RELATED"/>
    <property type="match status" value="1"/>
</dbReference>
<dbReference type="Gene3D" id="3.20.20.370">
    <property type="entry name" value="Glycoside hydrolase/deacetylase"/>
    <property type="match status" value="1"/>
</dbReference>
<dbReference type="AlphaFoldDB" id="A0A9N9A1Y4"/>
<feature type="compositionally biased region" description="Basic residues" evidence="8">
    <location>
        <begin position="56"/>
        <end position="76"/>
    </location>
</feature>
<evidence type="ECO:0000256" key="3">
    <source>
        <dbReference type="ARBA" id="ARBA00022723"/>
    </source>
</evidence>
<evidence type="ECO:0000256" key="2">
    <source>
        <dbReference type="ARBA" id="ARBA00022669"/>
    </source>
</evidence>
<dbReference type="OrthoDB" id="407355at2759"/>
<reference evidence="11" key="1">
    <citation type="submission" date="2021-06" db="EMBL/GenBank/DDBJ databases">
        <authorList>
            <person name="Kallberg Y."/>
            <person name="Tangrot J."/>
            <person name="Rosling A."/>
        </authorList>
    </citation>
    <scope>NUCLEOTIDE SEQUENCE</scope>
    <source>
        <strain evidence="11">MT106</strain>
    </source>
</reference>
<dbReference type="Proteomes" id="UP000789831">
    <property type="component" value="Unassembled WGS sequence"/>
</dbReference>
<dbReference type="CDD" id="cd00035">
    <property type="entry name" value="ChtBD1"/>
    <property type="match status" value="2"/>
</dbReference>
<evidence type="ECO:0000259" key="9">
    <source>
        <dbReference type="PROSITE" id="PS50941"/>
    </source>
</evidence>
<dbReference type="InterPro" id="IPR001002">
    <property type="entry name" value="Chitin-bd_1"/>
</dbReference>
<feature type="region of interest" description="Disordered" evidence="8">
    <location>
        <begin position="151"/>
        <end position="206"/>
    </location>
</feature>
<dbReference type="EMBL" id="CAJVPL010000630">
    <property type="protein sequence ID" value="CAG8516222.1"/>
    <property type="molecule type" value="Genomic_DNA"/>
</dbReference>
<dbReference type="CDD" id="cd10951">
    <property type="entry name" value="CE4_ClCDA_like"/>
    <property type="match status" value="1"/>
</dbReference>
<dbReference type="InterPro" id="IPR011330">
    <property type="entry name" value="Glyco_hydro/deAcase_b/a-brl"/>
</dbReference>
<organism evidence="11 12">
    <name type="scientific">Ambispora gerdemannii</name>
    <dbReference type="NCBI Taxonomy" id="144530"/>
    <lineage>
        <taxon>Eukaryota</taxon>
        <taxon>Fungi</taxon>
        <taxon>Fungi incertae sedis</taxon>
        <taxon>Mucoromycota</taxon>
        <taxon>Glomeromycotina</taxon>
        <taxon>Glomeromycetes</taxon>
        <taxon>Archaeosporales</taxon>
        <taxon>Ambisporaceae</taxon>
        <taxon>Ambispora</taxon>
    </lineage>
</organism>
<feature type="domain" description="NodB homology" evidence="10">
    <location>
        <begin position="219"/>
        <end position="407"/>
    </location>
</feature>
<dbReference type="Pfam" id="PF01522">
    <property type="entry name" value="Polysacc_deac_1"/>
    <property type="match status" value="1"/>
</dbReference>
<dbReference type="Gene3D" id="3.30.60.10">
    <property type="entry name" value="Endochitinase-like"/>
    <property type="match status" value="1"/>
</dbReference>
<keyword evidence="4" id="KW-0732">Signal</keyword>
<evidence type="ECO:0000256" key="1">
    <source>
        <dbReference type="ARBA" id="ARBA00001941"/>
    </source>
</evidence>
<dbReference type="GO" id="GO:0008061">
    <property type="term" value="F:chitin binding"/>
    <property type="evidence" value="ECO:0007669"/>
    <property type="project" value="UniProtKB-UniRule"/>
</dbReference>
<evidence type="ECO:0000256" key="6">
    <source>
        <dbReference type="ARBA" id="ARBA00023277"/>
    </source>
</evidence>
<feature type="compositionally biased region" description="Pro residues" evidence="8">
    <location>
        <begin position="160"/>
        <end position="206"/>
    </location>
</feature>
<dbReference type="SUPFAM" id="SSF57016">
    <property type="entry name" value="Plant lectins/antimicrobial peptides"/>
    <property type="match status" value="2"/>
</dbReference>
<evidence type="ECO:0000259" key="10">
    <source>
        <dbReference type="PROSITE" id="PS51677"/>
    </source>
</evidence>
<comment type="caution">
    <text evidence="11">The sequence shown here is derived from an EMBL/GenBank/DDBJ whole genome shotgun (WGS) entry which is preliminary data.</text>
</comment>
<dbReference type="InterPro" id="IPR036861">
    <property type="entry name" value="Endochitinase-like_sf"/>
</dbReference>
<keyword evidence="6" id="KW-0119">Carbohydrate metabolism</keyword>
<comment type="caution">
    <text evidence="7">Lacks conserved residue(s) required for the propagation of feature annotation.</text>
</comment>